<reference evidence="2" key="1">
    <citation type="submission" date="2021-05" db="EMBL/GenBank/DDBJ databases">
        <title>Molecular characterization for Shewanella algae harboring chromosomal blaOXA-55-like strains isolated from clinical and environment sample.</title>
        <authorList>
            <person name="Ohama Y."/>
            <person name="Aoki K."/>
            <person name="Harada S."/>
            <person name="Moriya K."/>
            <person name="Ishii Y."/>
            <person name="Tateda K."/>
        </authorList>
    </citation>
    <scope>NUCLEOTIDE SEQUENCE</scope>
    <source>
        <strain evidence="2">JCM 11563</strain>
    </source>
</reference>
<feature type="transmembrane region" description="Helical" evidence="1">
    <location>
        <begin position="50"/>
        <end position="69"/>
    </location>
</feature>
<keyword evidence="1" id="KW-0472">Membrane</keyword>
<accession>A0ABQ4PMQ2</accession>
<dbReference type="Proteomes" id="UP000887104">
    <property type="component" value="Unassembled WGS sequence"/>
</dbReference>
<keyword evidence="3" id="KW-1185">Reference proteome</keyword>
<dbReference type="EMBL" id="BPEY01000069">
    <property type="protein sequence ID" value="GIU49455.1"/>
    <property type="molecule type" value="Genomic_DNA"/>
</dbReference>
<keyword evidence="1" id="KW-0812">Transmembrane</keyword>
<name>A0ABQ4PMQ2_9GAMM</name>
<organism evidence="2 3">
    <name type="scientific">Shewanella sairae</name>
    <dbReference type="NCBI Taxonomy" id="190310"/>
    <lineage>
        <taxon>Bacteria</taxon>
        <taxon>Pseudomonadati</taxon>
        <taxon>Pseudomonadota</taxon>
        <taxon>Gammaproteobacteria</taxon>
        <taxon>Alteromonadales</taxon>
        <taxon>Shewanellaceae</taxon>
        <taxon>Shewanella</taxon>
    </lineage>
</organism>
<protein>
    <submittedName>
        <fullName evidence="2">Uncharacterized protein</fullName>
    </submittedName>
</protein>
<sequence length="214" mass="24384">MIEVLMEKLSNDGFWAISGALVGAFVGSFCGLLASLYLDLKRESNVKSAFYTEAEFLSGIMGTFLVAVVSEYKKSKIDLAKNESFSGPLEIDFSVLDTLFLELYKTKNIPSSDHRQFMLNLSSQWKRICKMDVGRVEKIPNTSIYQVSPVKSKEIVFFLVDLLYHFNLLVEKKKSLSSSTKTNFKLRHSQCFQSTKLIILTWLKKSLKKRHIGK</sequence>
<proteinExistence type="predicted"/>
<evidence type="ECO:0000313" key="2">
    <source>
        <dbReference type="EMBL" id="GIU49455.1"/>
    </source>
</evidence>
<keyword evidence="1" id="KW-1133">Transmembrane helix</keyword>
<feature type="transmembrane region" description="Helical" evidence="1">
    <location>
        <begin position="14"/>
        <end position="38"/>
    </location>
</feature>
<comment type="caution">
    <text evidence="2">The sequence shown here is derived from an EMBL/GenBank/DDBJ whole genome shotgun (WGS) entry which is preliminary data.</text>
</comment>
<evidence type="ECO:0000313" key="3">
    <source>
        <dbReference type="Proteomes" id="UP000887104"/>
    </source>
</evidence>
<gene>
    <name evidence="2" type="ORF">TUM4438_33130</name>
</gene>
<evidence type="ECO:0000256" key="1">
    <source>
        <dbReference type="SAM" id="Phobius"/>
    </source>
</evidence>